<dbReference type="Proteomes" id="UP001318682">
    <property type="component" value="Chromosome"/>
</dbReference>
<keyword evidence="3" id="KW-1185">Reference proteome</keyword>
<feature type="chain" id="PRO_5045427886" evidence="1">
    <location>
        <begin position="23"/>
        <end position="303"/>
    </location>
</feature>
<name>A0ABZ2BR03_9RHOB</name>
<organism evidence="2 3">
    <name type="scientific">Roseobacter fucihabitans</name>
    <dbReference type="NCBI Taxonomy" id="1537242"/>
    <lineage>
        <taxon>Bacteria</taxon>
        <taxon>Pseudomonadati</taxon>
        <taxon>Pseudomonadota</taxon>
        <taxon>Alphaproteobacteria</taxon>
        <taxon>Rhodobacterales</taxon>
        <taxon>Roseobacteraceae</taxon>
        <taxon>Roseobacter</taxon>
    </lineage>
</organism>
<evidence type="ECO:0000313" key="2">
    <source>
        <dbReference type="EMBL" id="WVX48377.1"/>
    </source>
</evidence>
<protein>
    <submittedName>
        <fullName evidence="2">Uncharacterized protein</fullName>
    </submittedName>
</protein>
<dbReference type="InterPro" id="IPR022472">
    <property type="entry name" value="VPLPA-CTERM"/>
</dbReference>
<gene>
    <name evidence="2" type="ORF">ROLI_014570</name>
</gene>
<feature type="signal peptide" evidence="1">
    <location>
        <begin position="1"/>
        <end position="22"/>
    </location>
</feature>
<dbReference type="EMBL" id="CP143423">
    <property type="protein sequence ID" value="WVX48377.1"/>
    <property type="molecule type" value="Genomic_DNA"/>
</dbReference>
<evidence type="ECO:0000256" key="1">
    <source>
        <dbReference type="SAM" id="SignalP"/>
    </source>
</evidence>
<dbReference type="RefSeq" id="WP_187432342.1">
    <property type="nucleotide sequence ID" value="NZ_CP143423.1"/>
</dbReference>
<evidence type="ECO:0000313" key="3">
    <source>
        <dbReference type="Proteomes" id="UP001318682"/>
    </source>
</evidence>
<dbReference type="NCBIfam" id="TIGR03370">
    <property type="entry name" value="VPLPA-CTERM"/>
    <property type="match status" value="1"/>
</dbReference>
<sequence length="303" mass="31353">MKFLMKATIGAVLVLAPNLAVAATVSVASDCGGFGETVTGSGDLFVSASGSITGCGGNAKATVGSGYLGAFANVSTSSSFVRGGRSQATASVSYQFLIATPTSYTGGDIDVQVRFGLDGSIGGSTDTNDTEDSLRQARIDATYQLNGFSSTNNGSDFRRTRREFLAEEYDSAGTVSFGPTTGSSIVSEVLSIDPRGGLTVNFTLEALANMVSQNNQVSVTASAFDTFGFASDGPAFILPEGFSISSQEAGIVNNYWIDPRSPTPQVVPLPASMPMLLAGLAGLLMIRRNNPNAKKQRQVTVSV</sequence>
<accession>A0ABZ2BR03</accession>
<proteinExistence type="predicted"/>
<keyword evidence="1" id="KW-0732">Signal</keyword>
<reference evidence="3" key="1">
    <citation type="submission" date="2024-01" db="EMBL/GenBank/DDBJ databases">
        <title>Roseobacter fucihabitans sp. nov., isolated from the brown alga Fucus spiralis.</title>
        <authorList>
            <person name="Hahnke S."/>
            <person name="Berger M."/>
            <person name="Schlingloff A."/>
            <person name="Athale I."/>
            <person name="Neumann-Schaal M."/>
            <person name="Adenaya A."/>
            <person name="Poehlein A."/>
            <person name="Daniel R."/>
            <person name="Pertersen J."/>
            <person name="Brinkhoff T."/>
        </authorList>
    </citation>
    <scope>NUCLEOTIDE SEQUENCE [LARGE SCALE GENOMIC DNA]</scope>
    <source>
        <strain evidence="3">B14</strain>
    </source>
</reference>